<organism evidence="1 2">
    <name type="scientific">Anas platyrhynchos</name>
    <name type="common">Mallard</name>
    <name type="synonym">Anas boschas</name>
    <dbReference type="NCBI Taxonomy" id="8839"/>
    <lineage>
        <taxon>Eukaryota</taxon>
        <taxon>Metazoa</taxon>
        <taxon>Chordata</taxon>
        <taxon>Craniata</taxon>
        <taxon>Vertebrata</taxon>
        <taxon>Euteleostomi</taxon>
        <taxon>Archelosauria</taxon>
        <taxon>Archosauria</taxon>
        <taxon>Dinosauria</taxon>
        <taxon>Saurischia</taxon>
        <taxon>Theropoda</taxon>
        <taxon>Coelurosauria</taxon>
        <taxon>Aves</taxon>
        <taxon>Neognathae</taxon>
        <taxon>Galloanserae</taxon>
        <taxon>Anseriformes</taxon>
        <taxon>Anatidae</taxon>
        <taxon>Anatinae</taxon>
        <taxon>Anas</taxon>
    </lineage>
</organism>
<proteinExistence type="predicted"/>
<evidence type="ECO:0000313" key="2">
    <source>
        <dbReference type="Proteomes" id="UP000694400"/>
    </source>
</evidence>
<reference evidence="1" key="2">
    <citation type="submission" date="2025-08" db="UniProtKB">
        <authorList>
            <consortium name="Ensembl"/>
        </authorList>
    </citation>
    <scope>IDENTIFICATION</scope>
</reference>
<accession>A0A8B9SNP7</accession>
<dbReference type="Proteomes" id="UP000694400">
    <property type="component" value="Chromosome 5"/>
</dbReference>
<reference evidence="1" key="1">
    <citation type="submission" date="2019-08" db="EMBL/GenBank/DDBJ databases">
        <title>Three high-quality genomes provides insights into domestication of ducks.</title>
        <authorList>
            <person name="Hou Z.C."/>
            <person name="Zhu F."/>
            <person name="Yin Z.T."/>
            <person name="Zhang F."/>
        </authorList>
    </citation>
    <scope>NUCLEOTIDE SEQUENCE [LARGE SCALE GENOMIC DNA]</scope>
</reference>
<evidence type="ECO:0000313" key="1">
    <source>
        <dbReference type="Ensembl" id="ENSAPLP00020008877.1"/>
    </source>
</evidence>
<name>A0A8B9SNP7_ANAPL</name>
<dbReference type="AlphaFoldDB" id="A0A8B9SNP7"/>
<dbReference type="Ensembl" id="ENSAPLT00020009547.1">
    <property type="protein sequence ID" value="ENSAPLP00020008877.1"/>
    <property type="gene ID" value="ENSAPLG00020006547.1"/>
</dbReference>
<reference evidence="1" key="3">
    <citation type="submission" date="2025-09" db="UniProtKB">
        <authorList>
            <consortium name="Ensembl"/>
        </authorList>
    </citation>
    <scope>IDENTIFICATION</scope>
</reference>
<sequence length="85" mass="9492">AEVSPWACCWACASVLGWSRPLCPGHQTWPPLETKLAIKPRLEKAFIWGKSQQVLLGDAGGGTCFHQEHKNLPKMMCEFVLCTEH</sequence>
<protein>
    <submittedName>
        <fullName evidence="1">Uncharacterized protein</fullName>
    </submittedName>
</protein>